<evidence type="ECO:0000313" key="8">
    <source>
        <dbReference type="EMBL" id="CAK9107261.1"/>
    </source>
</evidence>
<sequence length="455" mass="51917">MPEPQIDKVVVRPTLARAPSSLKESLARQKTKGFVPVWYPSRVVRSSFFEVFFSLLILLQAACLALETQYSGLDWGFKLSYEGYGASAQQIWPSVPGFLQATEMLFGTLFFVECLLRLCAYRWDFFCKLWNWFDFFLVLLWCFDTVLAIVPVDSPVIRLVRLVRLIRLVKLVRAVQGFDSLIVMTTALRDSVTSLFWVAIIMLVVEMMFALLLNQVLVSLIFDAGHDYSEAEEKLLFEYFGTFLRAMLTMFQLTLGTWVPVARILQETVSPYFNIFTILHKVIIGFACIGVINGVFMQETLKVAQSDDIIMMREVANKERTHARKMKAFFRYADHSKDHVITKEEWLRVMSGPHAQHWFSAQGLKVKDASAVFKLLDEDGSNGISMDELIAGVAALQGPARSLDLANLIEDQRQLRKSMKGLLRRLDRMEILESQLASQVLSSSRNTTEPDSWSL</sequence>
<evidence type="ECO:0000256" key="2">
    <source>
        <dbReference type="ARBA" id="ARBA00022692"/>
    </source>
</evidence>
<comment type="subcellular location">
    <subcellularLocation>
        <location evidence="1">Membrane</location>
        <topology evidence="1">Multi-pass membrane protein</topology>
    </subcellularLocation>
</comment>
<feature type="transmembrane region" description="Helical" evidence="6">
    <location>
        <begin position="243"/>
        <end position="261"/>
    </location>
</feature>
<dbReference type="InterPro" id="IPR011992">
    <property type="entry name" value="EF-hand-dom_pair"/>
</dbReference>
<proteinExistence type="predicted"/>
<name>A0ABP0S4K2_9DINO</name>
<keyword evidence="8" id="KW-0813">Transport</keyword>
<accession>A0ABP0S4K2</accession>
<keyword evidence="2 6" id="KW-0812">Transmembrane</keyword>
<dbReference type="Proteomes" id="UP001642464">
    <property type="component" value="Unassembled WGS sequence"/>
</dbReference>
<evidence type="ECO:0000256" key="6">
    <source>
        <dbReference type="SAM" id="Phobius"/>
    </source>
</evidence>
<dbReference type="PANTHER" id="PTHR10037:SF62">
    <property type="entry name" value="SODIUM CHANNEL PROTEIN 60E"/>
    <property type="match status" value="1"/>
</dbReference>
<dbReference type="SUPFAM" id="SSF47473">
    <property type="entry name" value="EF-hand"/>
    <property type="match status" value="1"/>
</dbReference>
<keyword evidence="8" id="KW-0406">Ion transport</keyword>
<dbReference type="InterPro" id="IPR002048">
    <property type="entry name" value="EF_hand_dom"/>
</dbReference>
<organism evidence="8 9">
    <name type="scientific">Durusdinium trenchii</name>
    <dbReference type="NCBI Taxonomy" id="1381693"/>
    <lineage>
        <taxon>Eukaryota</taxon>
        <taxon>Sar</taxon>
        <taxon>Alveolata</taxon>
        <taxon>Dinophyceae</taxon>
        <taxon>Suessiales</taxon>
        <taxon>Symbiodiniaceae</taxon>
        <taxon>Durusdinium</taxon>
    </lineage>
</organism>
<dbReference type="Gene3D" id="1.10.238.10">
    <property type="entry name" value="EF-hand"/>
    <property type="match status" value="1"/>
</dbReference>
<dbReference type="EMBL" id="CAXAMM010042884">
    <property type="protein sequence ID" value="CAK9107261.1"/>
    <property type="molecule type" value="Genomic_DNA"/>
</dbReference>
<dbReference type="Gene3D" id="1.10.287.70">
    <property type="match status" value="1"/>
</dbReference>
<evidence type="ECO:0000259" key="7">
    <source>
        <dbReference type="PROSITE" id="PS50222"/>
    </source>
</evidence>
<feature type="transmembrane region" description="Helical" evidence="6">
    <location>
        <begin position="195"/>
        <end position="222"/>
    </location>
</feature>
<dbReference type="Gene3D" id="1.20.120.350">
    <property type="entry name" value="Voltage-gated potassium channels. Chain C"/>
    <property type="match status" value="1"/>
</dbReference>
<dbReference type="InterPro" id="IPR043203">
    <property type="entry name" value="VGCC_Ca_Na"/>
</dbReference>
<keyword evidence="3" id="KW-0106">Calcium</keyword>
<feature type="transmembrane region" description="Helical" evidence="6">
    <location>
        <begin position="47"/>
        <end position="66"/>
    </location>
</feature>
<protein>
    <recommendedName>
        <fullName evidence="7">EF-hand domain-containing protein</fullName>
    </recommendedName>
</protein>
<keyword evidence="9" id="KW-1185">Reference proteome</keyword>
<feature type="transmembrane region" description="Helical" evidence="6">
    <location>
        <begin position="273"/>
        <end position="296"/>
    </location>
</feature>
<evidence type="ECO:0000256" key="3">
    <source>
        <dbReference type="ARBA" id="ARBA00022837"/>
    </source>
</evidence>
<dbReference type="InterPro" id="IPR027359">
    <property type="entry name" value="Volt_channel_dom_sf"/>
</dbReference>
<dbReference type="Pfam" id="PF00520">
    <property type="entry name" value="Ion_trans"/>
    <property type="match status" value="1"/>
</dbReference>
<comment type="caution">
    <text evidence="8">The sequence shown here is derived from an EMBL/GenBank/DDBJ whole genome shotgun (WGS) entry which is preliminary data.</text>
</comment>
<evidence type="ECO:0000256" key="5">
    <source>
        <dbReference type="ARBA" id="ARBA00023136"/>
    </source>
</evidence>
<evidence type="ECO:0000256" key="4">
    <source>
        <dbReference type="ARBA" id="ARBA00022989"/>
    </source>
</evidence>
<dbReference type="PANTHER" id="PTHR10037">
    <property type="entry name" value="VOLTAGE-GATED CATION CHANNEL CALCIUM AND SODIUM"/>
    <property type="match status" value="1"/>
</dbReference>
<dbReference type="InterPro" id="IPR005821">
    <property type="entry name" value="Ion_trans_dom"/>
</dbReference>
<feature type="domain" description="EF-hand" evidence="7">
    <location>
        <begin position="364"/>
        <end position="399"/>
    </location>
</feature>
<keyword evidence="5 6" id="KW-0472">Membrane</keyword>
<dbReference type="InterPro" id="IPR018247">
    <property type="entry name" value="EF_Hand_1_Ca_BS"/>
</dbReference>
<keyword evidence="8" id="KW-0407">Ion channel</keyword>
<dbReference type="PROSITE" id="PS50222">
    <property type="entry name" value="EF_HAND_2"/>
    <property type="match status" value="1"/>
</dbReference>
<keyword evidence="4 6" id="KW-1133">Transmembrane helix</keyword>
<evidence type="ECO:0000313" key="9">
    <source>
        <dbReference type="Proteomes" id="UP001642464"/>
    </source>
</evidence>
<reference evidence="8 9" key="1">
    <citation type="submission" date="2024-02" db="EMBL/GenBank/DDBJ databases">
        <authorList>
            <person name="Chen Y."/>
            <person name="Shah S."/>
            <person name="Dougan E. K."/>
            <person name="Thang M."/>
            <person name="Chan C."/>
        </authorList>
    </citation>
    <scope>NUCLEOTIDE SEQUENCE [LARGE SCALE GENOMIC DNA]</scope>
</reference>
<evidence type="ECO:0000256" key="1">
    <source>
        <dbReference type="ARBA" id="ARBA00004141"/>
    </source>
</evidence>
<dbReference type="GO" id="GO:0034220">
    <property type="term" value="P:monoatomic ion transmembrane transport"/>
    <property type="evidence" value="ECO:0007669"/>
    <property type="project" value="UniProtKB-KW"/>
</dbReference>
<gene>
    <name evidence="8" type="ORF">SCF082_LOCUS49935</name>
</gene>
<dbReference type="PROSITE" id="PS00018">
    <property type="entry name" value="EF_HAND_1"/>
    <property type="match status" value="1"/>
</dbReference>
<feature type="transmembrane region" description="Helical" evidence="6">
    <location>
        <begin position="129"/>
        <end position="150"/>
    </location>
</feature>
<dbReference type="SMART" id="SM00054">
    <property type="entry name" value="EFh"/>
    <property type="match status" value="2"/>
</dbReference>
<dbReference type="SUPFAM" id="SSF81324">
    <property type="entry name" value="Voltage-gated potassium channels"/>
    <property type="match status" value="1"/>
</dbReference>